<evidence type="ECO:0000256" key="1">
    <source>
        <dbReference type="SAM" id="Phobius"/>
    </source>
</evidence>
<comment type="caution">
    <text evidence="2">The sequence shown here is derived from an EMBL/GenBank/DDBJ whole genome shotgun (WGS) entry which is preliminary data.</text>
</comment>
<gene>
    <name evidence="2" type="ORF">C8N45_102237</name>
</gene>
<evidence type="ECO:0000313" key="2">
    <source>
        <dbReference type="EMBL" id="PUB17227.1"/>
    </source>
</evidence>
<dbReference type="EMBL" id="QBUD01000002">
    <property type="protein sequence ID" value="PUB17227.1"/>
    <property type="molecule type" value="Genomic_DNA"/>
</dbReference>
<accession>A0A2T6KM41</accession>
<sequence>MADETLQADSGLQRLDKAAFGIIYGAIMVLSILLAAGDHPDAPMKTAAVLFGSVLAITLAKAFAELMSHALQTKERVTRLAWRAAWHHSSPTLAVANVPTLLFLAAALGWLSAQSAIVLSQSLCVALLVILGSRVGWVIDGRIMPAVLGGLFAGSAGLALAILKLLIH</sequence>
<proteinExistence type="predicted"/>
<dbReference type="OrthoDB" id="7858509at2"/>
<dbReference type="AlphaFoldDB" id="A0A2T6KM41"/>
<feature type="transmembrane region" description="Helical" evidence="1">
    <location>
        <begin position="48"/>
        <end position="71"/>
    </location>
</feature>
<dbReference type="Proteomes" id="UP000244523">
    <property type="component" value="Unassembled WGS sequence"/>
</dbReference>
<feature type="transmembrane region" description="Helical" evidence="1">
    <location>
        <begin position="18"/>
        <end position="36"/>
    </location>
</feature>
<reference evidence="2 3" key="1">
    <citation type="submission" date="2018-04" db="EMBL/GenBank/DDBJ databases">
        <title>Genomic Encyclopedia of Archaeal and Bacterial Type Strains, Phase II (KMG-II): from individual species to whole genera.</title>
        <authorList>
            <person name="Goeker M."/>
        </authorList>
    </citation>
    <scope>NUCLEOTIDE SEQUENCE [LARGE SCALE GENOMIC DNA]</scope>
    <source>
        <strain evidence="2 3">DSM 29955</strain>
    </source>
</reference>
<organism evidence="2 3">
    <name type="scientific">Yoonia sediminilitoris</name>
    <dbReference type="NCBI Taxonomy" id="1286148"/>
    <lineage>
        <taxon>Bacteria</taxon>
        <taxon>Pseudomonadati</taxon>
        <taxon>Pseudomonadota</taxon>
        <taxon>Alphaproteobacteria</taxon>
        <taxon>Rhodobacterales</taxon>
        <taxon>Paracoccaceae</taxon>
        <taxon>Yoonia</taxon>
    </lineage>
</organism>
<evidence type="ECO:0000313" key="3">
    <source>
        <dbReference type="Proteomes" id="UP000244523"/>
    </source>
</evidence>
<keyword evidence="1" id="KW-1133">Transmembrane helix</keyword>
<dbReference type="RefSeq" id="WP_108385389.1">
    <property type="nucleotide sequence ID" value="NZ_QBUD01000002.1"/>
</dbReference>
<name>A0A2T6KM41_9RHOB</name>
<keyword evidence="1" id="KW-0812">Transmembrane</keyword>
<feature type="transmembrane region" description="Helical" evidence="1">
    <location>
        <begin position="143"/>
        <end position="167"/>
    </location>
</feature>
<keyword evidence="3" id="KW-1185">Reference proteome</keyword>
<feature type="transmembrane region" description="Helical" evidence="1">
    <location>
        <begin position="118"/>
        <end position="137"/>
    </location>
</feature>
<protein>
    <submittedName>
        <fullName evidence="2">Uncharacterized protein</fullName>
    </submittedName>
</protein>
<keyword evidence="1" id="KW-0472">Membrane</keyword>
<feature type="transmembrane region" description="Helical" evidence="1">
    <location>
        <begin position="91"/>
        <end position="111"/>
    </location>
</feature>